<organism evidence="1 2">
    <name type="scientific">Cuscuta epithymum</name>
    <dbReference type="NCBI Taxonomy" id="186058"/>
    <lineage>
        <taxon>Eukaryota</taxon>
        <taxon>Viridiplantae</taxon>
        <taxon>Streptophyta</taxon>
        <taxon>Embryophyta</taxon>
        <taxon>Tracheophyta</taxon>
        <taxon>Spermatophyta</taxon>
        <taxon>Magnoliopsida</taxon>
        <taxon>eudicotyledons</taxon>
        <taxon>Gunneridae</taxon>
        <taxon>Pentapetalae</taxon>
        <taxon>asterids</taxon>
        <taxon>lamiids</taxon>
        <taxon>Solanales</taxon>
        <taxon>Convolvulaceae</taxon>
        <taxon>Cuscuteae</taxon>
        <taxon>Cuscuta</taxon>
        <taxon>Cuscuta subgen. Cuscuta</taxon>
    </lineage>
</organism>
<evidence type="ECO:0000313" key="1">
    <source>
        <dbReference type="EMBL" id="CAH9122057.1"/>
    </source>
</evidence>
<evidence type="ECO:0000313" key="2">
    <source>
        <dbReference type="Proteomes" id="UP001152523"/>
    </source>
</evidence>
<name>A0AAV0EHR7_9ASTE</name>
<reference evidence="1" key="1">
    <citation type="submission" date="2022-07" db="EMBL/GenBank/DDBJ databases">
        <authorList>
            <person name="Macas J."/>
            <person name="Novak P."/>
            <person name="Neumann P."/>
        </authorList>
    </citation>
    <scope>NUCLEOTIDE SEQUENCE</scope>
</reference>
<dbReference type="Proteomes" id="UP001152523">
    <property type="component" value="Unassembled WGS sequence"/>
</dbReference>
<gene>
    <name evidence="1" type="ORF">CEPIT_LOCUS24185</name>
</gene>
<protein>
    <submittedName>
        <fullName evidence="1">Uncharacterized protein</fullName>
    </submittedName>
</protein>
<proteinExistence type="predicted"/>
<sequence>MTDIWRRSCGGNDGVEIDTGSNFDKAVMVTKVAAATMTMGWRQVGNIGE</sequence>
<keyword evidence="2" id="KW-1185">Reference proteome</keyword>
<dbReference type="EMBL" id="CAMAPF010000923">
    <property type="protein sequence ID" value="CAH9122057.1"/>
    <property type="molecule type" value="Genomic_DNA"/>
</dbReference>
<dbReference type="AlphaFoldDB" id="A0AAV0EHR7"/>
<comment type="caution">
    <text evidence="1">The sequence shown here is derived from an EMBL/GenBank/DDBJ whole genome shotgun (WGS) entry which is preliminary data.</text>
</comment>
<accession>A0AAV0EHR7</accession>